<dbReference type="Gene3D" id="3.40.50.880">
    <property type="match status" value="1"/>
</dbReference>
<dbReference type="InterPro" id="IPR005320">
    <property type="entry name" value="Peptidase_S51"/>
</dbReference>
<keyword evidence="6" id="KW-0645">Protease</keyword>
<sequence length="303" mass="32891">MQNPKGKLFAIGGAEDKGSELEKGDIARNNLNFFELGILRHIVEEAGGPDIRMEVVTTASMIPNEVGENYLNAFGKIGCTNIGLLPIRNRADAMDKEYIERIKKCDAIMFSGGNQLRLSATFGGTEFLEIALSRYHDEKDFVVAGTSAGAMAMSNTMIYEGNAATAHLKGEVKITTGLGFMDDVIFDSHFEKRGRFGRLAQAIASNPSAVGIGLGEDTGMLIKEGNIMEAIGSGLVMIIDGHDIMHSNIADIPDGNPISIENIKVHFCEKGNGYLLKERKFIPDIKEYLKGETSSRGKLKKAI</sequence>
<dbReference type="PANTHER" id="PTHR36175">
    <property type="entry name" value="CYANOPHYCINASE"/>
    <property type="match status" value="1"/>
</dbReference>
<proteinExistence type="inferred from homology"/>
<dbReference type="PANTHER" id="PTHR36175:SF1">
    <property type="entry name" value="CYANOPHYCINASE"/>
    <property type="match status" value="1"/>
</dbReference>
<organism evidence="10 11">
    <name type="scientific">Ginsengibacter hankyongi</name>
    <dbReference type="NCBI Taxonomy" id="2607284"/>
    <lineage>
        <taxon>Bacteria</taxon>
        <taxon>Pseudomonadati</taxon>
        <taxon>Bacteroidota</taxon>
        <taxon>Chitinophagia</taxon>
        <taxon>Chitinophagales</taxon>
        <taxon>Chitinophagaceae</taxon>
        <taxon>Ginsengibacter</taxon>
    </lineage>
</organism>
<evidence type="ECO:0000256" key="8">
    <source>
        <dbReference type="ARBA" id="ARBA00022825"/>
    </source>
</evidence>
<evidence type="ECO:0000313" key="11">
    <source>
        <dbReference type="Proteomes" id="UP000326903"/>
    </source>
</evidence>
<dbReference type="InterPro" id="IPR011811">
    <property type="entry name" value="Peptidase_S51_cyanophycinase"/>
</dbReference>
<dbReference type="Pfam" id="PF03575">
    <property type="entry name" value="Peptidase_S51"/>
    <property type="match status" value="1"/>
</dbReference>
<evidence type="ECO:0000256" key="9">
    <source>
        <dbReference type="PIRSR" id="PIRSR032067-1"/>
    </source>
</evidence>
<evidence type="ECO:0000256" key="6">
    <source>
        <dbReference type="ARBA" id="ARBA00022670"/>
    </source>
</evidence>
<evidence type="ECO:0000256" key="4">
    <source>
        <dbReference type="ARBA" id="ARBA00013115"/>
    </source>
</evidence>
<evidence type="ECO:0000313" key="10">
    <source>
        <dbReference type="EMBL" id="KAA9039247.1"/>
    </source>
</evidence>
<dbReference type="InterPro" id="IPR029062">
    <property type="entry name" value="Class_I_gatase-like"/>
</dbReference>
<dbReference type="EMBL" id="VYQF01000002">
    <property type="protein sequence ID" value="KAA9039247.1"/>
    <property type="molecule type" value="Genomic_DNA"/>
</dbReference>
<keyword evidence="7 10" id="KW-0378">Hydrolase</keyword>
<dbReference type="NCBIfam" id="TIGR02069">
    <property type="entry name" value="cyanophycinase"/>
    <property type="match status" value="1"/>
</dbReference>
<keyword evidence="8" id="KW-0720">Serine protease</keyword>
<accession>A0A5J5IKM8</accession>
<comment type="catalytic activity">
    <reaction evidence="1">
        <text>[L-4-(L-arginin-2-N-yl)aspartate](n) + H2O = [L-4-(L-arginin-2-N-yl)aspartate](n-1) + L-4-(L-arginin-2-N-yl)aspartate</text>
        <dbReference type="Rhea" id="RHEA:12845"/>
        <dbReference type="Rhea" id="RHEA-COMP:13728"/>
        <dbReference type="Rhea" id="RHEA-COMP:13734"/>
        <dbReference type="ChEBI" id="CHEBI:15377"/>
        <dbReference type="ChEBI" id="CHEBI:137986"/>
        <dbReference type="ChEBI" id="CHEBI:137991"/>
        <dbReference type="EC" id="3.4.15.6"/>
    </reaction>
</comment>
<keyword evidence="11" id="KW-1185">Reference proteome</keyword>
<dbReference type="Proteomes" id="UP000326903">
    <property type="component" value="Unassembled WGS sequence"/>
</dbReference>
<dbReference type="GO" id="GO:0006508">
    <property type="term" value="P:proteolysis"/>
    <property type="evidence" value="ECO:0007669"/>
    <property type="project" value="UniProtKB-KW"/>
</dbReference>
<keyword evidence="10" id="KW-0121">Carboxypeptidase</keyword>
<name>A0A5J5IKM8_9BACT</name>
<feature type="active site" description="Charge relay system" evidence="9">
    <location>
        <position position="189"/>
    </location>
</feature>
<evidence type="ECO:0000256" key="2">
    <source>
        <dbReference type="ARBA" id="ARBA00002039"/>
    </source>
</evidence>
<gene>
    <name evidence="10" type="ORF">FW778_10475</name>
</gene>
<evidence type="ECO:0000256" key="3">
    <source>
        <dbReference type="ARBA" id="ARBA00006534"/>
    </source>
</evidence>
<dbReference type="GO" id="GO:0008236">
    <property type="term" value="F:serine-type peptidase activity"/>
    <property type="evidence" value="ECO:0007669"/>
    <property type="project" value="UniProtKB-KW"/>
</dbReference>
<comment type="similarity">
    <text evidence="3">Belongs to the peptidase S51 family.</text>
</comment>
<evidence type="ECO:0000256" key="5">
    <source>
        <dbReference type="ARBA" id="ARBA00015719"/>
    </source>
</evidence>
<dbReference type="RefSeq" id="WP_150414656.1">
    <property type="nucleotide sequence ID" value="NZ_VYQF01000002.1"/>
</dbReference>
<comment type="function">
    <text evidence="2">Exopeptidase that catalyzes the hydrolytic cleavage of multi-L-arginyl-poly-L-aspartic acid (cyanophycin; a water-insoluble reserve polymer) into aspartate-arginine dipeptides.</text>
</comment>
<evidence type="ECO:0000256" key="1">
    <source>
        <dbReference type="ARBA" id="ARBA00001092"/>
    </source>
</evidence>
<dbReference type="SUPFAM" id="SSF52317">
    <property type="entry name" value="Class I glutamine amidotransferase-like"/>
    <property type="match status" value="1"/>
</dbReference>
<dbReference type="GO" id="GO:0004180">
    <property type="term" value="F:carboxypeptidase activity"/>
    <property type="evidence" value="ECO:0007669"/>
    <property type="project" value="UniProtKB-KW"/>
</dbReference>
<evidence type="ECO:0000256" key="7">
    <source>
        <dbReference type="ARBA" id="ARBA00022801"/>
    </source>
</evidence>
<reference evidence="10 11" key="1">
    <citation type="submission" date="2019-09" db="EMBL/GenBank/DDBJ databases">
        <title>Draft genome sequence of Ginsengibacter sp. BR5-29.</title>
        <authorList>
            <person name="Im W.-T."/>
        </authorList>
    </citation>
    <scope>NUCLEOTIDE SEQUENCE [LARGE SCALE GENOMIC DNA]</scope>
    <source>
        <strain evidence="10 11">BR5-29</strain>
    </source>
</reference>
<dbReference type="AlphaFoldDB" id="A0A5J5IKM8"/>
<dbReference type="PIRSF" id="PIRSF032067">
    <property type="entry name" value="Cyanophycinase"/>
    <property type="match status" value="1"/>
</dbReference>
<comment type="caution">
    <text evidence="10">The sequence shown here is derived from an EMBL/GenBank/DDBJ whole genome shotgun (WGS) entry which is preliminary data.</text>
</comment>
<feature type="active site" description="Charge relay system" evidence="9">
    <location>
        <position position="147"/>
    </location>
</feature>
<dbReference type="GO" id="GO:0008241">
    <property type="term" value="F:peptidyl-dipeptidase activity"/>
    <property type="evidence" value="ECO:0007669"/>
    <property type="project" value="UniProtKB-EC"/>
</dbReference>
<dbReference type="CDD" id="cd03145">
    <property type="entry name" value="GAT1_cyanophycinase"/>
    <property type="match status" value="1"/>
</dbReference>
<dbReference type="EC" id="3.4.15.6" evidence="4"/>
<protein>
    <recommendedName>
        <fullName evidence="5">Cyanophycinase</fullName>
        <ecNumber evidence="4">3.4.15.6</ecNumber>
    </recommendedName>
</protein>
<feature type="active site" description="Charge relay system" evidence="9">
    <location>
        <position position="216"/>
    </location>
</feature>